<evidence type="ECO:0000259" key="8">
    <source>
        <dbReference type="PROSITE" id="PS50003"/>
    </source>
</evidence>
<reference evidence="10" key="1">
    <citation type="submission" date="2022-01" db="EMBL/GenBank/DDBJ databases">
        <authorList>
            <person name="Braso-Vives M."/>
        </authorList>
    </citation>
    <scope>NUCLEOTIDE SEQUENCE</scope>
</reference>
<dbReference type="Gene3D" id="2.30.29.30">
    <property type="entry name" value="Pleckstrin-homology domain (PH domain)/Phosphotyrosine-binding domain (PTB)"/>
    <property type="match status" value="2"/>
</dbReference>
<dbReference type="SMART" id="SM00233">
    <property type="entry name" value="PH"/>
    <property type="match status" value="1"/>
</dbReference>
<feature type="domain" description="FYVE-type" evidence="9">
    <location>
        <begin position="228"/>
        <end position="287"/>
    </location>
</feature>
<keyword evidence="2" id="KW-0963">Cytoplasm</keyword>
<dbReference type="Gene3D" id="3.30.40.10">
    <property type="entry name" value="Zinc/RING finger domain, C3HC4 (zinc finger)"/>
    <property type="match status" value="1"/>
</dbReference>
<keyword evidence="4" id="KW-0479">Metal-binding</keyword>
<dbReference type="GO" id="GO:0007010">
    <property type="term" value="P:cytoskeleton organization"/>
    <property type="evidence" value="ECO:0007669"/>
    <property type="project" value="TreeGrafter"/>
</dbReference>
<organism evidence="10 11">
    <name type="scientific">Branchiostoma lanceolatum</name>
    <name type="common">Common lancelet</name>
    <name type="synonym">Amphioxus lanceolatum</name>
    <dbReference type="NCBI Taxonomy" id="7740"/>
    <lineage>
        <taxon>Eukaryota</taxon>
        <taxon>Metazoa</taxon>
        <taxon>Chordata</taxon>
        <taxon>Cephalochordata</taxon>
        <taxon>Leptocardii</taxon>
        <taxon>Amphioxiformes</taxon>
        <taxon>Branchiostomatidae</taxon>
        <taxon>Branchiostoma</taxon>
    </lineage>
</organism>
<evidence type="ECO:0000259" key="9">
    <source>
        <dbReference type="PROSITE" id="PS50178"/>
    </source>
</evidence>
<keyword evidence="6" id="KW-0862">Zinc</keyword>
<dbReference type="InterPro" id="IPR017455">
    <property type="entry name" value="Znf_FYVE-rel"/>
</dbReference>
<dbReference type="CDD" id="cd15741">
    <property type="entry name" value="FYVE_FGD1_2_4"/>
    <property type="match status" value="1"/>
</dbReference>
<dbReference type="InterPro" id="IPR051092">
    <property type="entry name" value="FYVE_RhoGEF_PH"/>
</dbReference>
<evidence type="ECO:0000256" key="5">
    <source>
        <dbReference type="ARBA" id="ARBA00022771"/>
    </source>
</evidence>
<dbReference type="Proteomes" id="UP000838412">
    <property type="component" value="Chromosome 5"/>
</dbReference>
<evidence type="ECO:0000256" key="4">
    <source>
        <dbReference type="ARBA" id="ARBA00022723"/>
    </source>
</evidence>
<dbReference type="PROSITE" id="PS50003">
    <property type="entry name" value="PH_DOMAIN"/>
    <property type="match status" value="2"/>
</dbReference>
<comment type="subcellular location">
    <subcellularLocation>
        <location evidence="1">Cytoplasm</location>
    </subcellularLocation>
</comment>
<name>A0A8J9ZWC5_BRALA</name>
<dbReference type="CDD" id="cd13388">
    <property type="entry name" value="PH1_FGD1-4_like"/>
    <property type="match status" value="1"/>
</dbReference>
<sequence length="452" mass="51753">MYKALELISKAAQPSNEAMKKIKKFHKFPEIHEQLNGEVDVVSPTKNSKLTKALALISKAAQHSNEAMKKNEKFHKLLEIHEQLNGEVDVVSPTREFLLEGKITKIAARSGEHQDRYLFLFNDMLLCCSPSLVGNRFKVRTRMDVDGMTVSKGNNPEEDTFVVQARQRALELYASTQEERDAWHKVIQDVIDGFQLIKGQIKREEDQNLPEEVSASELGKRAPQWIKDNEVTMCMRCSQAFNALKRRRHHCRACGWVVCSRCSNHRAKLEYSGKTERVCKHCLFILKRVRPPSVEEEKEKSKGVLELHAAEAGGEMSGYLHMLDRDRTPRSGGRRSTQRRQAVRCRVICTCWTGSERLHAAEAGGEMSGYLHMLDRDSTQRRQAVRCRVICTCWTGSERLHAAEAGGEMSGYLHMLDRDRRRWNRHWFALSADGMVLYVYKAHQVGTHPLLP</sequence>
<dbReference type="InterPro" id="IPR011993">
    <property type="entry name" value="PH-like_dom_sf"/>
</dbReference>
<evidence type="ECO:0000256" key="2">
    <source>
        <dbReference type="ARBA" id="ARBA00022490"/>
    </source>
</evidence>
<evidence type="ECO:0000256" key="1">
    <source>
        <dbReference type="ARBA" id="ARBA00004496"/>
    </source>
</evidence>
<keyword evidence="5 7" id="KW-0863">Zinc-finger</keyword>
<gene>
    <name evidence="10" type="primary">FGD4</name>
    <name evidence="10" type="ORF">BLAG_LOCUS18903</name>
</gene>
<dbReference type="GO" id="GO:0005737">
    <property type="term" value="C:cytoplasm"/>
    <property type="evidence" value="ECO:0007669"/>
    <property type="project" value="UniProtKB-SubCell"/>
</dbReference>
<dbReference type="InterPro" id="IPR000306">
    <property type="entry name" value="Znf_FYVE"/>
</dbReference>
<dbReference type="PROSITE" id="PS50178">
    <property type="entry name" value="ZF_FYVE"/>
    <property type="match status" value="1"/>
</dbReference>
<dbReference type="Pfam" id="PF22697">
    <property type="entry name" value="SOS1_NGEF_PH"/>
    <property type="match status" value="1"/>
</dbReference>
<evidence type="ECO:0000256" key="7">
    <source>
        <dbReference type="PROSITE-ProRule" id="PRU00091"/>
    </source>
</evidence>
<dbReference type="OrthoDB" id="660555at2759"/>
<dbReference type="EMBL" id="OV696690">
    <property type="protein sequence ID" value="CAH1264575.1"/>
    <property type="molecule type" value="Genomic_DNA"/>
</dbReference>
<dbReference type="InterPro" id="IPR055251">
    <property type="entry name" value="SOS1_NGEF_PH"/>
</dbReference>
<evidence type="ECO:0000313" key="10">
    <source>
        <dbReference type="EMBL" id="CAH1264575.1"/>
    </source>
</evidence>
<protein>
    <submittedName>
        <fullName evidence="10">FGD4 protein</fullName>
    </submittedName>
</protein>
<dbReference type="AlphaFoldDB" id="A0A8J9ZWC5"/>
<evidence type="ECO:0000313" key="11">
    <source>
        <dbReference type="Proteomes" id="UP000838412"/>
    </source>
</evidence>
<keyword evidence="3" id="KW-0344">Guanine-nucleotide releasing factor</keyword>
<dbReference type="PANTHER" id="PTHR12673:SF241">
    <property type="entry name" value="DH DOMAIN-CONTAINING PROTEIN"/>
    <property type="match status" value="1"/>
</dbReference>
<dbReference type="InterPro" id="IPR011011">
    <property type="entry name" value="Znf_FYVE_PHD"/>
</dbReference>
<dbReference type="InterPro" id="IPR001849">
    <property type="entry name" value="PH_domain"/>
</dbReference>
<dbReference type="GO" id="GO:0005085">
    <property type="term" value="F:guanyl-nucleotide exchange factor activity"/>
    <property type="evidence" value="ECO:0007669"/>
    <property type="project" value="UniProtKB-KW"/>
</dbReference>
<dbReference type="SUPFAM" id="SSF57903">
    <property type="entry name" value="FYVE/PHD zinc finger"/>
    <property type="match status" value="1"/>
</dbReference>
<proteinExistence type="predicted"/>
<evidence type="ECO:0000256" key="6">
    <source>
        <dbReference type="ARBA" id="ARBA00022833"/>
    </source>
</evidence>
<feature type="domain" description="PH" evidence="8">
    <location>
        <begin position="406"/>
        <end position="452"/>
    </location>
</feature>
<dbReference type="GO" id="GO:0046847">
    <property type="term" value="P:filopodium assembly"/>
    <property type="evidence" value="ECO:0007669"/>
    <property type="project" value="TreeGrafter"/>
</dbReference>
<evidence type="ECO:0000256" key="3">
    <source>
        <dbReference type="ARBA" id="ARBA00022658"/>
    </source>
</evidence>
<accession>A0A8J9ZWC5</accession>
<dbReference type="SUPFAM" id="SSF50729">
    <property type="entry name" value="PH domain-like"/>
    <property type="match status" value="2"/>
</dbReference>
<keyword evidence="11" id="KW-1185">Reference proteome</keyword>
<dbReference type="Pfam" id="PF01363">
    <property type="entry name" value="FYVE"/>
    <property type="match status" value="1"/>
</dbReference>
<dbReference type="SMART" id="SM00064">
    <property type="entry name" value="FYVE"/>
    <property type="match status" value="1"/>
</dbReference>
<feature type="domain" description="PH" evidence="8">
    <location>
        <begin position="96"/>
        <end position="192"/>
    </location>
</feature>
<dbReference type="GO" id="GO:0008270">
    <property type="term" value="F:zinc ion binding"/>
    <property type="evidence" value="ECO:0007669"/>
    <property type="project" value="UniProtKB-KW"/>
</dbReference>
<dbReference type="InterPro" id="IPR013083">
    <property type="entry name" value="Znf_RING/FYVE/PHD"/>
</dbReference>
<dbReference type="PANTHER" id="PTHR12673">
    <property type="entry name" value="FACIOGENITAL DYSPLASIA PROTEIN"/>
    <property type="match status" value="1"/>
</dbReference>